<evidence type="ECO:0000313" key="3">
    <source>
        <dbReference type="Proteomes" id="UP000228593"/>
    </source>
</evidence>
<dbReference type="Proteomes" id="UP000228593">
    <property type="component" value="Unassembled WGS sequence"/>
</dbReference>
<dbReference type="GO" id="GO:0015627">
    <property type="term" value="C:type II protein secretion system complex"/>
    <property type="evidence" value="ECO:0007669"/>
    <property type="project" value="InterPro"/>
</dbReference>
<keyword evidence="1" id="KW-0812">Transmembrane</keyword>
<dbReference type="OrthoDB" id="9151209at2"/>
<keyword evidence="1" id="KW-0472">Membrane</keyword>
<proteinExistence type="predicted"/>
<name>A0A2G8SYW3_9BURK</name>
<organism evidence="2 3">
    <name type="scientific">Massilia psychrophila</name>
    <dbReference type="NCBI Taxonomy" id="1603353"/>
    <lineage>
        <taxon>Bacteria</taxon>
        <taxon>Pseudomonadati</taxon>
        <taxon>Pseudomonadota</taxon>
        <taxon>Betaproteobacteria</taxon>
        <taxon>Burkholderiales</taxon>
        <taxon>Oxalobacteraceae</taxon>
        <taxon>Telluria group</taxon>
        <taxon>Massilia</taxon>
    </lineage>
</organism>
<sequence length="243" mass="26169">MKQTLFKLSSRIDALSLRERVALFAAAAAIILFLVYAVALNPMYARRAVLQGQIAQQRNNIAGIDEEITRKVREYAQDPDAALRVRLQAVAAESIQLANGLRAVQKDLVAPHKIVPLLEAILQANGRLRLVSMKTLPVSSLDEDAETAAAAAPVTVAATAAATAAVAPAAVPAAKPAALLYRHGVQLAVQGNYLDMLDYMSALEAMPNRLFWGKAVLETAQYPQATLTLTLYTLGLERTWIAL</sequence>
<keyword evidence="3" id="KW-1185">Reference proteome</keyword>
<gene>
    <name evidence="2" type="ORF">CR103_15045</name>
</gene>
<dbReference type="EMBL" id="PDOB01000025">
    <property type="protein sequence ID" value="PIL38995.1"/>
    <property type="molecule type" value="Genomic_DNA"/>
</dbReference>
<dbReference type="Pfam" id="PF04612">
    <property type="entry name" value="T2SSM"/>
    <property type="match status" value="1"/>
</dbReference>
<reference evidence="2 3" key="1">
    <citation type="submission" date="2017-10" db="EMBL/GenBank/DDBJ databases">
        <title>Massilia psychrophilum sp. nov., a novel purple-pigmented bacterium isolated from Tianshan glacier, Xinjiang Municipality, China.</title>
        <authorList>
            <person name="Wang H."/>
        </authorList>
    </citation>
    <scope>NUCLEOTIDE SEQUENCE [LARGE SCALE GENOMIC DNA]</scope>
    <source>
        <strain evidence="2 3">JCM 30813</strain>
    </source>
</reference>
<dbReference type="AlphaFoldDB" id="A0A2G8SYW3"/>
<accession>A0A2G8SYW3</accession>
<protein>
    <recommendedName>
        <fullName evidence="4">MSHA biogenesis protein MshJ</fullName>
    </recommendedName>
</protein>
<dbReference type="GO" id="GO:0015628">
    <property type="term" value="P:protein secretion by the type II secretion system"/>
    <property type="evidence" value="ECO:0007669"/>
    <property type="project" value="InterPro"/>
</dbReference>
<evidence type="ECO:0000256" key="1">
    <source>
        <dbReference type="SAM" id="Phobius"/>
    </source>
</evidence>
<dbReference type="RefSeq" id="WP_099916791.1">
    <property type="nucleotide sequence ID" value="NZ_BMHS01000028.1"/>
</dbReference>
<keyword evidence="1" id="KW-1133">Transmembrane helix</keyword>
<feature type="transmembrane region" description="Helical" evidence="1">
    <location>
        <begin position="21"/>
        <end position="44"/>
    </location>
</feature>
<evidence type="ECO:0000313" key="2">
    <source>
        <dbReference type="EMBL" id="PIL38995.1"/>
    </source>
</evidence>
<comment type="caution">
    <text evidence="2">The sequence shown here is derived from an EMBL/GenBank/DDBJ whole genome shotgun (WGS) entry which is preliminary data.</text>
</comment>
<dbReference type="InterPro" id="IPR007690">
    <property type="entry name" value="T2SS_GspM"/>
</dbReference>
<evidence type="ECO:0008006" key="4">
    <source>
        <dbReference type="Google" id="ProtNLM"/>
    </source>
</evidence>